<name>A0A9P8UUU1_9PEZI</name>
<evidence type="ECO:0000256" key="1">
    <source>
        <dbReference type="SAM" id="MobiDB-lite"/>
    </source>
</evidence>
<feature type="region of interest" description="Disordered" evidence="1">
    <location>
        <begin position="1068"/>
        <end position="1093"/>
    </location>
</feature>
<feature type="region of interest" description="Disordered" evidence="1">
    <location>
        <begin position="1108"/>
        <end position="1153"/>
    </location>
</feature>
<keyword evidence="3" id="KW-1185">Reference proteome</keyword>
<evidence type="ECO:0000313" key="3">
    <source>
        <dbReference type="Proteomes" id="UP000758603"/>
    </source>
</evidence>
<reference evidence="2" key="1">
    <citation type="journal article" date="2021" name="Nat. Commun.">
        <title>Genetic determinants of endophytism in the Arabidopsis root mycobiome.</title>
        <authorList>
            <person name="Mesny F."/>
            <person name="Miyauchi S."/>
            <person name="Thiergart T."/>
            <person name="Pickel B."/>
            <person name="Atanasova L."/>
            <person name="Karlsson M."/>
            <person name="Huettel B."/>
            <person name="Barry K.W."/>
            <person name="Haridas S."/>
            <person name="Chen C."/>
            <person name="Bauer D."/>
            <person name="Andreopoulos W."/>
            <person name="Pangilinan J."/>
            <person name="LaButti K."/>
            <person name="Riley R."/>
            <person name="Lipzen A."/>
            <person name="Clum A."/>
            <person name="Drula E."/>
            <person name="Henrissat B."/>
            <person name="Kohler A."/>
            <person name="Grigoriev I.V."/>
            <person name="Martin F.M."/>
            <person name="Hacquard S."/>
        </authorList>
    </citation>
    <scope>NUCLEOTIDE SEQUENCE</scope>
    <source>
        <strain evidence="2">MPI-SDFR-AT-0073</strain>
    </source>
</reference>
<feature type="compositionally biased region" description="Basic residues" evidence="1">
    <location>
        <begin position="1112"/>
        <end position="1124"/>
    </location>
</feature>
<feature type="region of interest" description="Disordered" evidence="1">
    <location>
        <begin position="446"/>
        <end position="473"/>
    </location>
</feature>
<dbReference type="EMBL" id="JAGPXC010000002">
    <property type="protein sequence ID" value="KAH6658628.1"/>
    <property type="molecule type" value="Genomic_DNA"/>
</dbReference>
<comment type="caution">
    <text evidence="2">The sequence shown here is derived from an EMBL/GenBank/DDBJ whole genome shotgun (WGS) entry which is preliminary data.</text>
</comment>
<sequence length="1498" mass="167864">MGGPTDDDIASPPPEDGVERTDVERIEGHEKNAEAVISSDQDSAEAHTGLNAVDNAVVPIDRVFVVTVAPSRTPPPNKRSEENYRTHHRYPIYRESPWMNPSSARRRIPRTQRLIYEPWAGIVSEQQVVAEVRGVFAGLGMLESKCKEVDTKDTMYPHGVMDFLEVMPDSTLVWLQRNGIDPAEVLFDAMTAWLDNMNEYVQEGGQQLSCPKVIANSAAVFNAVPLESAALKEANAQPANHASTDDALQTGCSVTVDTRDPGFCAVPIPALKEDSTSILIAKEYLPAFLVAQELWAEEVGSPDYDSLVSTTTRLIGQQGRKDVLVEGFHSTVGRALVDAVKEALKRADHNAAETARRQAEEKTKAEAKANRQAVARAKDTAISEPLLICKPFGLDTVQQKATKGESENDTFEIAPSHVAEERKPNKAVLTTEEAPGTCCYEHSAIQADSASDASPEKQPAIANTPQNTGAEGHAGGWIKRIGEWSYIAVRGGWMRSYNDEQYQALITLHRALLHEHYDFFFASQQHPSAPAALKYLAEEYSMEARLWQHVVHSLFEKFSHRLPTSLEYMKALALMSYTMFGLFEETVAASRLTWIEYQADVARLRMSIEDDALERLRWKEISKELLIRAHEYKENYAIGRFYHHIAALSQPDYLLQFFYYLKSLNVKQPFFDTHSSLLTLIGIFVTPSNKESTIEAQHLSQDETNLFTAVSCLILIAESPSLLAKYGYHGQKVTHLRTFDEALAKIAGLPDHTTGHPSVVECIAQRRFTCPGEVVAQRSARAERYTVRPSPELALMLCQLLFLDPYYGDEQCLVTTAWAQDLAESRWSADIAVHNQGDGDFTVVDRAASLLGVVVTSVLTQPDTQDLKFWEFVHVLLIFMRALQARPKLKARCGYAFHPELLAPLLNVLLRHFEKKGGSDWKSIFQPEFPVMFSTLNKQDQPGDYGRSNRYADWEVYVLEQREKAKRLETEAPTAATVPDVETSVATVITQHRNELEINAKKVGTDSANTDSAETKFGQTTKKELKIEVPPHKHVVSKVSLGNEGCSGERLYTCPLPEDFVIRGFSFARSTPCPPQPEESPSEEQLKKQTAREKWMKEGLARRTLTQTRLNNRNRKQQQKKWKRAEREAAKCSEADRENALAETTKDTISASEPASEVSIDVFEATDLALLNTKDITAEDSMYEPISTQKDCEMSVSEVEIGCPEYTGVSEIFEQEDFLPNDTSVRTTSEKAEQKVVDEVTLPDYIEDAETEKVSLDFDPYFFPMGYFDNSKFDDAEKVVRHESVQDVDTVHYREVRILWISMMLTGIMDNESSFFSRASDTDGHAILSVYGGLSALEPEFDAKMPVRVTHEGGVEVVYVDPTLLEQKTKATEDIPLVSQPKDAVEQPNEPAYQAGTNVPQKTVTPWMIVLPEDYDRISIRKRKMWTRGSCLGAGPSSDPQGIRHRSTADRNSTYHVYRGDRQEEKRGPNIYIGRRGARYCVEIEGGLEGGRYLGVVY</sequence>
<feature type="compositionally biased region" description="Basic and acidic residues" evidence="1">
    <location>
        <begin position="1084"/>
        <end position="1093"/>
    </location>
</feature>
<protein>
    <submittedName>
        <fullName evidence="2">Uncharacterized protein</fullName>
    </submittedName>
</protein>
<accession>A0A9P8UUU1</accession>
<evidence type="ECO:0000313" key="2">
    <source>
        <dbReference type="EMBL" id="KAH6658628.1"/>
    </source>
</evidence>
<dbReference type="SUPFAM" id="SSF48452">
    <property type="entry name" value="TPR-like"/>
    <property type="match status" value="1"/>
</dbReference>
<gene>
    <name evidence="2" type="ORF">BKA67DRAFT_533758</name>
</gene>
<proteinExistence type="predicted"/>
<feature type="region of interest" description="Disordered" evidence="1">
    <location>
        <begin position="1431"/>
        <end position="1453"/>
    </location>
</feature>
<dbReference type="GeneID" id="70128644"/>
<dbReference type="Proteomes" id="UP000758603">
    <property type="component" value="Unassembled WGS sequence"/>
</dbReference>
<feature type="region of interest" description="Disordered" evidence="1">
    <location>
        <begin position="1"/>
        <end position="22"/>
    </location>
</feature>
<organism evidence="2 3">
    <name type="scientific">Truncatella angustata</name>
    <dbReference type="NCBI Taxonomy" id="152316"/>
    <lineage>
        <taxon>Eukaryota</taxon>
        <taxon>Fungi</taxon>
        <taxon>Dikarya</taxon>
        <taxon>Ascomycota</taxon>
        <taxon>Pezizomycotina</taxon>
        <taxon>Sordariomycetes</taxon>
        <taxon>Xylariomycetidae</taxon>
        <taxon>Amphisphaeriales</taxon>
        <taxon>Sporocadaceae</taxon>
        <taxon>Truncatella</taxon>
    </lineage>
</organism>
<dbReference type="OrthoDB" id="5242713at2759"/>
<dbReference type="Gene3D" id="1.25.40.10">
    <property type="entry name" value="Tetratricopeptide repeat domain"/>
    <property type="match status" value="1"/>
</dbReference>
<dbReference type="RefSeq" id="XP_045962862.1">
    <property type="nucleotide sequence ID" value="XM_046099752.1"/>
</dbReference>
<feature type="compositionally biased region" description="Basic and acidic residues" evidence="1">
    <location>
        <begin position="1125"/>
        <end position="1146"/>
    </location>
</feature>
<dbReference type="InterPro" id="IPR011990">
    <property type="entry name" value="TPR-like_helical_dom_sf"/>
</dbReference>